<feature type="binding site" evidence="12">
    <location>
        <begin position="320"/>
        <end position="323"/>
    </location>
    <ligand>
        <name>FAD</name>
        <dbReference type="ChEBI" id="CHEBI:57692"/>
    </ligand>
</feature>
<dbReference type="InterPro" id="IPR036188">
    <property type="entry name" value="FAD/NAD-bd_sf"/>
</dbReference>
<feature type="domain" description="FAD/NAD(P)-binding" evidence="16">
    <location>
        <begin position="4"/>
        <end position="329"/>
    </location>
</feature>
<accession>A0A554VMN4</accession>
<dbReference type="GO" id="GO:0006103">
    <property type="term" value="P:2-oxoglutarate metabolic process"/>
    <property type="evidence" value="ECO:0007669"/>
    <property type="project" value="TreeGrafter"/>
</dbReference>
<evidence type="ECO:0000256" key="14">
    <source>
        <dbReference type="RuleBase" id="RU003692"/>
    </source>
</evidence>
<keyword evidence="9 14" id="KW-0676">Redox-active center</keyword>
<keyword evidence="18" id="KW-1185">Reference proteome</keyword>
<dbReference type="PIRSF" id="PIRSF000350">
    <property type="entry name" value="Mercury_reductase_MerA"/>
    <property type="match status" value="1"/>
</dbReference>
<dbReference type="Proteomes" id="UP000318833">
    <property type="component" value="Unassembled WGS sequence"/>
</dbReference>
<dbReference type="InterPro" id="IPR016156">
    <property type="entry name" value="FAD/NAD-linked_Rdtase_dimer_sf"/>
</dbReference>
<evidence type="ECO:0000256" key="9">
    <source>
        <dbReference type="ARBA" id="ARBA00023284"/>
    </source>
</evidence>
<dbReference type="PROSITE" id="PS00076">
    <property type="entry name" value="PYRIDINE_REDOX_1"/>
    <property type="match status" value="1"/>
</dbReference>
<proteinExistence type="inferred from homology"/>
<evidence type="ECO:0000256" key="1">
    <source>
        <dbReference type="ARBA" id="ARBA00007532"/>
    </source>
</evidence>
<evidence type="ECO:0000256" key="4">
    <source>
        <dbReference type="ARBA" id="ARBA00022630"/>
    </source>
</evidence>
<evidence type="ECO:0000256" key="7">
    <source>
        <dbReference type="ARBA" id="ARBA00023027"/>
    </source>
</evidence>
<feature type="binding site" evidence="12">
    <location>
        <begin position="145"/>
        <end position="147"/>
    </location>
    <ligand>
        <name>FAD</name>
        <dbReference type="ChEBI" id="CHEBI:57692"/>
    </ligand>
</feature>
<comment type="caution">
    <text evidence="17">The sequence shown here is derived from an EMBL/GenBank/DDBJ whole genome shotgun (WGS) entry which is preliminary data.</text>
</comment>
<dbReference type="SUPFAM" id="SSF55424">
    <property type="entry name" value="FAD/NAD-linked reductases, dimerisation (C-terminal) domain"/>
    <property type="match status" value="1"/>
</dbReference>
<comment type="catalytic activity">
    <reaction evidence="10 14">
        <text>N(6)-[(R)-dihydrolipoyl]-L-lysyl-[protein] + NAD(+) = N(6)-[(R)-lipoyl]-L-lysyl-[protein] + NADH + H(+)</text>
        <dbReference type="Rhea" id="RHEA:15045"/>
        <dbReference type="Rhea" id="RHEA-COMP:10474"/>
        <dbReference type="Rhea" id="RHEA-COMP:10475"/>
        <dbReference type="ChEBI" id="CHEBI:15378"/>
        <dbReference type="ChEBI" id="CHEBI:57540"/>
        <dbReference type="ChEBI" id="CHEBI:57945"/>
        <dbReference type="ChEBI" id="CHEBI:83099"/>
        <dbReference type="ChEBI" id="CHEBI:83100"/>
        <dbReference type="EC" id="1.8.1.4"/>
    </reaction>
</comment>
<evidence type="ECO:0000256" key="8">
    <source>
        <dbReference type="ARBA" id="ARBA00023157"/>
    </source>
</evidence>
<comment type="miscellaneous">
    <text evidence="14">The active site is a redox-active disulfide bond.</text>
</comment>
<feature type="binding site" evidence="12">
    <location>
        <position position="314"/>
    </location>
    <ligand>
        <name>FAD</name>
        <dbReference type="ChEBI" id="CHEBI:57692"/>
    </ligand>
</feature>
<protein>
    <recommendedName>
        <fullName evidence="3 14">Dihydrolipoyl dehydrogenase</fullName>
        <ecNumber evidence="2 14">1.8.1.4</ecNumber>
    </recommendedName>
</protein>
<keyword evidence="8" id="KW-1015">Disulfide bond</keyword>
<dbReference type="GO" id="GO:0004148">
    <property type="term" value="F:dihydrolipoyl dehydrogenase (NADH) activity"/>
    <property type="evidence" value="ECO:0007669"/>
    <property type="project" value="UniProtKB-EC"/>
</dbReference>
<dbReference type="Pfam" id="PF02852">
    <property type="entry name" value="Pyr_redox_dim"/>
    <property type="match status" value="1"/>
</dbReference>
<evidence type="ECO:0000256" key="11">
    <source>
        <dbReference type="PIRSR" id="PIRSR000350-2"/>
    </source>
</evidence>
<keyword evidence="7 12" id="KW-0520">NAD</keyword>
<dbReference type="InterPro" id="IPR004099">
    <property type="entry name" value="Pyr_nucl-diS_OxRdtase_dimer"/>
</dbReference>
<feature type="binding site" evidence="12">
    <location>
        <position position="116"/>
    </location>
    <ligand>
        <name>FAD</name>
        <dbReference type="ChEBI" id="CHEBI:57692"/>
    </ligand>
</feature>
<organism evidence="17 18">
    <name type="scientific">Aquimarina algiphila</name>
    <dbReference type="NCBI Taxonomy" id="2047982"/>
    <lineage>
        <taxon>Bacteria</taxon>
        <taxon>Pseudomonadati</taxon>
        <taxon>Bacteroidota</taxon>
        <taxon>Flavobacteriia</taxon>
        <taxon>Flavobacteriales</taxon>
        <taxon>Flavobacteriaceae</taxon>
        <taxon>Aquimarina</taxon>
    </lineage>
</organism>
<dbReference type="InterPro" id="IPR001100">
    <property type="entry name" value="Pyr_nuc-diS_OxRdtase"/>
</dbReference>
<sequence length="468" mass="50495">MSIYDVAVIGSGPGGYVAAIRCAQLGMKTAIIEKYTTLGGTCLNVGCIPSKALLDSSHHYEHAVKHFADHGIEIPGDVKINLEKMIARKQAVVDQTTGGVDFLMKKNKIDVFEGVGAFKDATHINITKADSTVETIEAKHTIIATGSKPSTLPFIKIDKKRIITSTEALKLKEIPKHLVVIGGGVIGLELGQVYRRLGAEVSVVEYMDRIIPGMDKALSRELQKAMKKQGVKFYTSHKVTEVKTGAKEVVITADDKKGNPVEFKGDYCLVSVGRRPYTDGLNAEAAGVKLNDRGQVEVNDHLQTSTSNIYAIGDVIKGAMLAHKAEEEGVFVAETLAGQKPHIDYNLIPGVVYTWPEVAAVGKTEEELKEAGVKYKSGQFPFRALGRSRASGDLDGFVKILADEVTDEVLGVHMVGARCADLIAEAVTAMEFRASAEDISRMSHAHPTFTEAIKEAALAATDDRALHV</sequence>
<gene>
    <name evidence="17" type="primary">lpdA</name>
    <name evidence="17" type="ORF">FOF46_08645</name>
</gene>
<name>A0A554VMN4_9FLAO</name>
<keyword evidence="4 14" id="KW-0285">Flavoprotein</keyword>
<evidence type="ECO:0000256" key="12">
    <source>
        <dbReference type="PIRSR" id="PIRSR000350-3"/>
    </source>
</evidence>
<dbReference type="InterPro" id="IPR023753">
    <property type="entry name" value="FAD/NAD-binding_dom"/>
</dbReference>
<keyword evidence="5 12" id="KW-0274">FAD</keyword>
<dbReference type="GO" id="GO:0050660">
    <property type="term" value="F:flavin adenine dinucleotide binding"/>
    <property type="evidence" value="ECO:0007669"/>
    <property type="project" value="InterPro"/>
</dbReference>
<dbReference type="PRINTS" id="PR00411">
    <property type="entry name" value="PNDRDTASEI"/>
</dbReference>
<dbReference type="GO" id="GO:0005737">
    <property type="term" value="C:cytoplasm"/>
    <property type="evidence" value="ECO:0007669"/>
    <property type="project" value="UniProtKB-ARBA"/>
</dbReference>
<reference evidence="17 18" key="1">
    <citation type="submission" date="2019-07" db="EMBL/GenBank/DDBJ databases">
        <title>The draft genome sequence of Aquimarina algiphila M91.</title>
        <authorList>
            <person name="Meng X."/>
        </authorList>
    </citation>
    <scope>NUCLEOTIDE SEQUENCE [LARGE SCALE GENOMIC DNA]</scope>
    <source>
        <strain evidence="17 18">M91</strain>
    </source>
</reference>
<dbReference type="AlphaFoldDB" id="A0A554VMN4"/>
<evidence type="ECO:0000256" key="5">
    <source>
        <dbReference type="ARBA" id="ARBA00022827"/>
    </source>
</evidence>
<feature type="binding site" evidence="12">
    <location>
        <begin position="182"/>
        <end position="189"/>
    </location>
    <ligand>
        <name>NAD(+)</name>
        <dbReference type="ChEBI" id="CHEBI:57540"/>
    </ligand>
</feature>
<evidence type="ECO:0000259" key="16">
    <source>
        <dbReference type="Pfam" id="PF07992"/>
    </source>
</evidence>
<dbReference type="Gene3D" id="3.30.390.30">
    <property type="match status" value="1"/>
</dbReference>
<dbReference type="NCBIfam" id="TIGR01350">
    <property type="entry name" value="lipoamide_DH"/>
    <property type="match status" value="1"/>
</dbReference>
<dbReference type="InterPro" id="IPR012999">
    <property type="entry name" value="Pyr_OxRdtase_I_AS"/>
</dbReference>
<evidence type="ECO:0000256" key="10">
    <source>
        <dbReference type="ARBA" id="ARBA00049187"/>
    </source>
</evidence>
<feature type="binding site" evidence="12">
    <location>
        <position position="205"/>
    </location>
    <ligand>
        <name>NAD(+)</name>
        <dbReference type="ChEBI" id="CHEBI:57540"/>
    </ligand>
</feature>
<dbReference type="PANTHER" id="PTHR22912:SF151">
    <property type="entry name" value="DIHYDROLIPOYL DEHYDROGENASE, MITOCHONDRIAL"/>
    <property type="match status" value="1"/>
</dbReference>
<dbReference type="RefSeq" id="WP_143916168.1">
    <property type="nucleotide sequence ID" value="NZ_CANMIK010000003.1"/>
</dbReference>
<dbReference type="InterPro" id="IPR050151">
    <property type="entry name" value="Class-I_Pyr_Nuc-Dis_Oxidored"/>
</dbReference>
<evidence type="ECO:0000256" key="3">
    <source>
        <dbReference type="ARBA" id="ARBA00016961"/>
    </source>
</evidence>
<dbReference type="PANTHER" id="PTHR22912">
    <property type="entry name" value="DISULFIDE OXIDOREDUCTASE"/>
    <property type="match status" value="1"/>
</dbReference>
<comment type="similarity">
    <text evidence="1 14">Belongs to the class-I pyridine nucleotide-disulfide oxidoreductase family.</text>
</comment>
<feature type="disulfide bond" description="Redox-active" evidence="13">
    <location>
        <begin position="42"/>
        <end position="47"/>
    </location>
</feature>
<feature type="binding site" evidence="12">
    <location>
        <position position="51"/>
    </location>
    <ligand>
        <name>FAD</name>
        <dbReference type="ChEBI" id="CHEBI:57692"/>
    </ligand>
</feature>
<evidence type="ECO:0000256" key="6">
    <source>
        <dbReference type="ARBA" id="ARBA00023002"/>
    </source>
</evidence>
<keyword evidence="6 14" id="KW-0560">Oxidoreductase</keyword>
<evidence type="ECO:0000256" key="2">
    <source>
        <dbReference type="ARBA" id="ARBA00012608"/>
    </source>
</evidence>
<dbReference type="Gene3D" id="3.50.50.60">
    <property type="entry name" value="FAD/NAD(P)-binding domain"/>
    <property type="match status" value="2"/>
</dbReference>
<evidence type="ECO:0000313" key="17">
    <source>
        <dbReference type="EMBL" id="TSE09560.1"/>
    </source>
</evidence>
<evidence type="ECO:0000256" key="13">
    <source>
        <dbReference type="PIRSR" id="PIRSR000350-4"/>
    </source>
</evidence>
<dbReference type="InterPro" id="IPR006258">
    <property type="entry name" value="Lipoamide_DH"/>
</dbReference>
<feature type="domain" description="Pyridine nucleotide-disulphide oxidoreductase dimerisation" evidence="15">
    <location>
        <begin position="348"/>
        <end position="457"/>
    </location>
</feature>
<dbReference type="FunFam" id="3.30.390.30:FF:000001">
    <property type="entry name" value="Dihydrolipoyl dehydrogenase"/>
    <property type="match status" value="1"/>
</dbReference>
<evidence type="ECO:0000313" key="18">
    <source>
        <dbReference type="Proteomes" id="UP000318833"/>
    </source>
</evidence>
<comment type="cofactor">
    <cofactor evidence="12 14">
        <name>FAD</name>
        <dbReference type="ChEBI" id="CHEBI:57692"/>
    </cofactor>
    <text evidence="12 14">Binds 1 FAD per subunit.</text>
</comment>
<dbReference type="EC" id="1.8.1.4" evidence="2 14"/>
<feature type="binding site" evidence="12">
    <location>
        <position position="273"/>
    </location>
    <ligand>
        <name>NAD(+)</name>
        <dbReference type="ChEBI" id="CHEBI:57540"/>
    </ligand>
</feature>
<dbReference type="EMBL" id="VLNR01000013">
    <property type="protein sequence ID" value="TSE09560.1"/>
    <property type="molecule type" value="Genomic_DNA"/>
</dbReference>
<keyword evidence="12" id="KW-0547">Nucleotide-binding</keyword>
<dbReference type="FunFam" id="3.50.50.60:FF:000001">
    <property type="entry name" value="Dihydrolipoyl dehydrogenase, mitochondrial"/>
    <property type="match status" value="1"/>
</dbReference>
<feature type="active site" description="Proton acceptor" evidence="11">
    <location>
        <position position="446"/>
    </location>
</feature>
<dbReference type="Pfam" id="PF07992">
    <property type="entry name" value="Pyr_redox_2"/>
    <property type="match status" value="1"/>
</dbReference>
<evidence type="ECO:0000259" key="15">
    <source>
        <dbReference type="Pfam" id="PF02852"/>
    </source>
</evidence>
<dbReference type="SUPFAM" id="SSF51905">
    <property type="entry name" value="FAD/NAD(P)-binding domain"/>
    <property type="match status" value="1"/>
</dbReference>
<dbReference type="PRINTS" id="PR00368">
    <property type="entry name" value="FADPNR"/>
</dbReference>
<dbReference type="OrthoDB" id="9800167at2"/>